<reference evidence="2 3" key="1">
    <citation type="submission" date="2021-03" db="EMBL/GenBank/DDBJ databases">
        <authorList>
            <person name="King G.J."/>
            <person name="Bancroft I."/>
            <person name="Baten A."/>
            <person name="Bloomfield J."/>
            <person name="Borpatragohain P."/>
            <person name="He Z."/>
            <person name="Irish N."/>
            <person name="Irwin J."/>
            <person name="Liu K."/>
            <person name="Mauleon R.P."/>
            <person name="Moore J."/>
            <person name="Morris R."/>
            <person name="Ostergaard L."/>
            <person name="Wang B."/>
            <person name="Wells R."/>
        </authorList>
    </citation>
    <scope>NUCLEOTIDE SEQUENCE [LARGE SCALE GENOMIC DNA]</scope>
    <source>
        <strain evidence="2">R-o-18</strain>
        <tissue evidence="2">Leaf</tissue>
    </source>
</reference>
<dbReference type="PANTHER" id="PTHR13833">
    <property type="match status" value="1"/>
</dbReference>
<comment type="caution">
    <text evidence="2">The sequence shown here is derived from an EMBL/GenBank/DDBJ whole genome shotgun (WGS) entry which is preliminary data.</text>
</comment>
<dbReference type="Proteomes" id="UP000823674">
    <property type="component" value="Chromosome A01"/>
</dbReference>
<feature type="region of interest" description="Disordered" evidence="1">
    <location>
        <begin position="321"/>
        <end position="444"/>
    </location>
</feature>
<organism evidence="2 3">
    <name type="scientific">Brassica rapa subsp. trilocularis</name>
    <dbReference type="NCBI Taxonomy" id="1813537"/>
    <lineage>
        <taxon>Eukaryota</taxon>
        <taxon>Viridiplantae</taxon>
        <taxon>Streptophyta</taxon>
        <taxon>Embryophyta</taxon>
        <taxon>Tracheophyta</taxon>
        <taxon>Spermatophyta</taxon>
        <taxon>Magnoliopsida</taxon>
        <taxon>eudicotyledons</taxon>
        <taxon>Gunneridae</taxon>
        <taxon>Pentapetalae</taxon>
        <taxon>rosids</taxon>
        <taxon>malvids</taxon>
        <taxon>Brassicales</taxon>
        <taxon>Brassicaceae</taxon>
        <taxon>Brassiceae</taxon>
        <taxon>Brassica</taxon>
    </lineage>
</organism>
<evidence type="ECO:0008006" key="4">
    <source>
        <dbReference type="Google" id="ProtNLM"/>
    </source>
</evidence>
<evidence type="ECO:0000256" key="1">
    <source>
        <dbReference type="SAM" id="MobiDB-lite"/>
    </source>
</evidence>
<name>A0ABQ7NYW6_BRACM</name>
<feature type="compositionally biased region" description="Basic and acidic residues" evidence="1">
    <location>
        <begin position="337"/>
        <end position="351"/>
    </location>
</feature>
<protein>
    <recommendedName>
        <fullName evidence="4">RING-type E3 ubiquitin transferase</fullName>
    </recommendedName>
</protein>
<sequence length="444" mass="50465">MSEAQESDWCYHCDKHVAVRTLEHVVLCCECNRGFIRSIQAIPEPPPPLPQDSIRFEEQLNELRRQREIHILRMIDRLAGYDVDFLLNVLQGDNGGGRKRGAPPAAKSAVEALETFEIGSTCVEGGERMSLVCAVCKDAMFQLRTDDAEYERKRAREEPPLILVASASSSSMIGREENNDQQVVETRRRSTRKRKPNRRGRLVAGSFQGKTGHADGNPSEARFNHPQRSLSLWMIKGNLYVADTLNLAIRKIAGYGYRDGPSQDAMCSVFTPLFHFSLAICYTAAQLALEVFANHIVPSRFKASSNLRPLDRLKMPEDEQEPPLLQRHHTAPVPVSESRHAHLPKPSEHKTVKLRSSSAMKYPSSKHHRSSSKRQEYAQFYASGEILQPKVHKERSRSRRRHRDKTTETEPKTTAGEETVKPVEYSNSSKFDQFNMRSDKYVRT</sequence>
<feature type="compositionally biased region" description="Basic residues" evidence="1">
    <location>
        <begin position="390"/>
        <end position="404"/>
    </location>
</feature>
<dbReference type="PANTHER" id="PTHR13833:SF73">
    <property type="entry name" value="NHL DOMAIN-CONTAINING PROTEIN"/>
    <property type="match status" value="1"/>
</dbReference>
<feature type="compositionally biased region" description="Polar residues" evidence="1">
    <location>
        <begin position="425"/>
        <end position="436"/>
    </location>
</feature>
<evidence type="ECO:0000313" key="3">
    <source>
        <dbReference type="Proteomes" id="UP000823674"/>
    </source>
</evidence>
<gene>
    <name evidence="2" type="primary">A01p051000.1_BraROA</name>
    <name evidence="2" type="ORF">IGI04_003594</name>
</gene>
<keyword evidence="3" id="KW-1185">Reference proteome</keyword>
<proteinExistence type="predicted"/>
<dbReference type="EMBL" id="JADBGQ010000001">
    <property type="protein sequence ID" value="KAG5416027.1"/>
    <property type="molecule type" value="Genomic_DNA"/>
</dbReference>
<feature type="region of interest" description="Disordered" evidence="1">
    <location>
        <begin position="173"/>
        <end position="222"/>
    </location>
</feature>
<accession>A0ABQ7NYW6</accession>
<evidence type="ECO:0000313" key="2">
    <source>
        <dbReference type="EMBL" id="KAG5416027.1"/>
    </source>
</evidence>
<feature type="compositionally biased region" description="Basic residues" evidence="1">
    <location>
        <begin position="189"/>
        <end position="201"/>
    </location>
</feature>
<dbReference type="InterPro" id="IPR011042">
    <property type="entry name" value="6-blade_b-propeller_TolB-like"/>
</dbReference>
<dbReference type="Gene3D" id="2.120.10.30">
    <property type="entry name" value="TolB, C-terminal domain"/>
    <property type="match status" value="1"/>
</dbReference>